<feature type="transmembrane region" description="Helical" evidence="8">
    <location>
        <begin position="41"/>
        <end position="60"/>
    </location>
</feature>
<evidence type="ECO:0000256" key="7">
    <source>
        <dbReference type="ARBA" id="ARBA00023136"/>
    </source>
</evidence>
<proteinExistence type="inferred from homology"/>
<evidence type="ECO:0000256" key="5">
    <source>
        <dbReference type="ARBA" id="ARBA00022692"/>
    </source>
</evidence>
<evidence type="ECO:0000256" key="1">
    <source>
        <dbReference type="ARBA" id="ARBA00004651"/>
    </source>
</evidence>
<feature type="transmembrane region" description="Helical" evidence="8">
    <location>
        <begin position="283"/>
        <end position="301"/>
    </location>
</feature>
<comment type="caution">
    <text evidence="9">The sequence shown here is derived from an EMBL/GenBank/DDBJ whole genome shotgun (WGS) entry which is preliminary data.</text>
</comment>
<protein>
    <submittedName>
        <fullName evidence="9">Iron ABC transporter permease</fullName>
    </submittedName>
</protein>
<evidence type="ECO:0000256" key="2">
    <source>
        <dbReference type="ARBA" id="ARBA00007935"/>
    </source>
</evidence>
<dbReference type="CDD" id="cd06550">
    <property type="entry name" value="TM_ABC_iron-siderophores_like"/>
    <property type="match status" value="1"/>
</dbReference>
<feature type="transmembrane region" description="Helical" evidence="8">
    <location>
        <begin position="127"/>
        <end position="149"/>
    </location>
</feature>
<evidence type="ECO:0000313" key="10">
    <source>
        <dbReference type="Proteomes" id="UP000830835"/>
    </source>
</evidence>
<keyword evidence="4" id="KW-1003">Cell membrane</keyword>
<name>A0ABT0CBA7_THEVL</name>
<comment type="similarity">
    <text evidence="2">Belongs to the binding-protein-dependent transport system permease family. FecCD subfamily.</text>
</comment>
<evidence type="ECO:0000256" key="4">
    <source>
        <dbReference type="ARBA" id="ARBA00022475"/>
    </source>
</evidence>
<feature type="transmembrane region" description="Helical" evidence="8">
    <location>
        <begin position="72"/>
        <end position="90"/>
    </location>
</feature>
<evidence type="ECO:0000256" key="3">
    <source>
        <dbReference type="ARBA" id="ARBA00022448"/>
    </source>
</evidence>
<keyword evidence="7 8" id="KW-0472">Membrane</keyword>
<keyword evidence="3" id="KW-0813">Transport</keyword>
<dbReference type="Proteomes" id="UP000830835">
    <property type="component" value="Unassembled WGS sequence"/>
</dbReference>
<evidence type="ECO:0000256" key="8">
    <source>
        <dbReference type="SAM" id="Phobius"/>
    </source>
</evidence>
<keyword evidence="10" id="KW-1185">Reference proteome</keyword>
<dbReference type="InterPro" id="IPR000522">
    <property type="entry name" value="ABC_transptr_permease_BtuC"/>
</dbReference>
<feature type="transmembrane region" description="Helical" evidence="8">
    <location>
        <begin position="215"/>
        <end position="244"/>
    </location>
</feature>
<accession>A0ABT0CBA7</accession>
<dbReference type="PANTHER" id="PTHR30472:SF25">
    <property type="entry name" value="ABC TRANSPORTER PERMEASE PROTEIN MJ0876-RELATED"/>
    <property type="match status" value="1"/>
</dbReference>
<evidence type="ECO:0000313" key="9">
    <source>
        <dbReference type="EMBL" id="MCJ2543077.1"/>
    </source>
</evidence>
<comment type="subcellular location">
    <subcellularLocation>
        <location evidence="1">Cell membrane</location>
        <topology evidence="1">Multi-pass membrane protein</topology>
    </subcellularLocation>
</comment>
<sequence length="308" mass="31719">MLFLFSLSLGAVPMSGAEVWQALWRQGDPTYQTILWQLRMPRALLAQLVGAALGMAGALLQGMLGNGLADPYLLGISAGAGLAAVGLLTLGEWTSWVPLAAWVGGLLTTLLVYGLARTRAGLAVERLILAGVAVSALFGAISSTLLLMADDRVQVALTWLIGSLSGRGWPEVQTAGLYILVGLGLGWGQARALNLLGLGEEMAVSLGIPLARTRVAIGLVAALLAAAAVSVGGLIGFVGLVVPHMVRQGVGSDHRWLLPLSALAGAGLLGSADILARLGAVELPVGVVTALMGAPFFGWLLQRQERGL</sequence>
<keyword evidence="6 8" id="KW-1133">Transmembrane helix</keyword>
<dbReference type="InterPro" id="IPR037294">
    <property type="entry name" value="ABC_BtuC-like"/>
</dbReference>
<feature type="transmembrane region" description="Helical" evidence="8">
    <location>
        <begin position="175"/>
        <end position="194"/>
    </location>
</feature>
<dbReference type="Gene3D" id="1.10.3470.10">
    <property type="entry name" value="ABC transporter involved in vitamin B12 uptake, BtuC"/>
    <property type="match status" value="1"/>
</dbReference>
<dbReference type="SUPFAM" id="SSF81345">
    <property type="entry name" value="ABC transporter involved in vitamin B12 uptake, BtuC"/>
    <property type="match status" value="1"/>
</dbReference>
<dbReference type="Pfam" id="PF01032">
    <property type="entry name" value="FecCD"/>
    <property type="match status" value="1"/>
</dbReference>
<dbReference type="EMBL" id="JAFIRA010000020">
    <property type="protein sequence ID" value="MCJ2543077.1"/>
    <property type="molecule type" value="Genomic_DNA"/>
</dbReference>
<keyword evidence="5 8" id="KW-0812">Transmembrane</keyword>
<feature type="transmembrane region" description="Helical" evidence="8">
    <location>
        <begin position="96"/>
        <end position="115"/>
    </location>
</feature>
<dbReference type="PANTHER" id="PTHR30472">
    <property type="entry name" value="FERRIC ENTEROBACTIN TRANSPORT SYSTEM PERMEASE PROTEIN"/>
    <property type="match status" value="1"/>
</dbReference>
<gene>
    <name evidence="9" type="ORF">JX360_09190</name>
</gene>
<reference evidence="9" key="1">
    <citation type="submission" date="2021-02" db="EMBL/GenBank/DDBJ databases">
        <title>The CRISPR/cas machinery reduction and long-range gene transfer in the hot spring cyanobacterium Synechococcus.</title>
        <authorList>
            <person name="Dvorak P."/>
            <person name="Jahodarova E."/>
            <person name="Hasler P."/>
            <person name="Poulickova A."/>
        </authorList>
    </citation>
    <scope>NUCLEOTIDE SEQUENCE</scope>
    <source>
        <strain evidence="9">Rupite</strain>
    </source>
</reference>
<evidence type="ECO:0000256" key="6">
    <source>
        <dbReference type="ARBA" id="ARBA00022989"/>
    </source>
</evidence>
<organism evidence="9 10">
    <name type="scientific">Thermostichus vulcanus str. 'Rupite'</name>
    <dbReference type="NCBI Taxonomy" id="2813851"/>
    <lineage>
        <taxon>Bacteria</taxon>
        <taxon>Bacillati</taxon>
        <taxon>Cyanobacteriota</taxon>
        <taxon>Cyanophyceae</taxon>
        <taxon>Thermostichales</taxon>
        <taxon>Thermostichaceae</taxon>
        <taxon>Thermostichus</taxon>
    </lineage>
</organism>